<dbReference type="InterPro" id="IPR029039">
    <property type="entry name" value="Flavoprotein-like_sf"/>
</dbReference>
<dbReference type="Gene3D" id="3.40.50.360">
    <property type="match status" value="1"/>
</dbReference>
<evidence type="ECO:0000313" key="2">
    <source>
        <dbReference type="EMBL" id="CAA6823225.1"/>
    </source>
</evidence>
<protein>
    <submittedName>
        <fullName evidence="2">NADPH-dependent FMN reductase</fullName>
    </submittedName>
</protein>
<evidence type="ECO:0000259" key="1">
    <source>
        <dbReference type="Pfam" id="PF03358"/>
    </source>
</evidence>
<dbReference type="GO" id="GO:0016491">
    <property type="term" value="F:oxidoreductase activity"/>
    <property type="evidence" value="ECO:0007669"/>
    <property type="project" value="InterPro"/>
</dbReference>
<sequence length="180" mass="20063">MITVFSGTNRKNSRTHLIASYIYTQLNLQTEEEVQLFNLEDLPQNFLQADMYSEEGQCKDLAAIQDQYVLPANKFYFVVPEYNGGIPGALKAFIDACSVRKYADSFHGGKKAALVGISAGRSGGLRGLEYMTGFLNYLTINVLPNRLPLSLIETLLTEHVLTDEAAKKALQQQITEFLAF</sequence>
<dbReference type="Pfam" id="PF03358">
    <property type="entry name" value="FMN_red"/>
    <property type="match status" value="1"/>
</dbReference>
<name>A0A6S6TV49_9BACT</name>
<proteinExistence type="predicted"/>
<dbReference type="AlphaFoldDB" id="A0A6S6TV49"/>
<organism evidence="2">
    <name type="scientific">uncultured Aureispira sp</name>
    <dbReference type="NCBI Taxonomy" id="1331704"/>
    <lineage>
        <taxon>Bacteria</taxon>
        <taxon>Pseudomonadati</taxon>
        <taxon>Bacteroidota</taxon>
        <taxon>Saprospiria</taxon>
        <taxon>Saprospirales</taxon>
        <taxon>Saprospiraceae</taxon>
        <taxon>Aureispira</taxon>
        <taxon>environmental samples</taxon>
    </lineage>
</organism>
<gene>
    <name evidence="2" type="ORF">HELGO_WM19062</name>
</gene>
<dbReference type="SUPFAM" id="SSF52218">
    <property type="entry name" value="Flavoproteins"/>
    <property type="match status" value="1"/>
</dbReference>
<accession>A0A6S6TV49</accession>
<dbReference type="GO" id="GO:0010181">
    <property type="term" value="F:FMN binding"/>
    <property type="evidence" value="ECO:0007669"/>
    <property type="project" value="TreeGrafter"/>
</dbReference>
<dbReference type="PANTHER" id="PTHR30543:SF21">
    <property type="entry name" value="NAD(P)H-DEPENDENT FMN REDUCTASE LOT6"/>
    <property type="match status" value="1"/>
</dbReference>
<dbReference type="GO" id="GO:0005829">
    <property type="term" value="C:cytosol"/>
    <property type="evidence" value="ECO:0007669"/>
    <property type="project" value="TreeGrafter"/>
</dbReference>
<dbReference type="InterPro" id="IPR005025">
    <property type="entry name" value="FMN_Rdtase-like_dom"/>
</dbReference>
<feature type="domain" description="NADPH-dependent FMN reductase-like" evidence="1">
    <location>
        <begin position="2"/>
        <end position="145"/>
    </location>
</feature>
<dbReference type="InterPro" id="IPR050712">
    <property type="entry name" value="NAD(P)H-dep_reductase"/>
</dbReference>
<reference evidence="2" key="1">
    <citation type="submission" date="2020-01" db="EMBL/GenBank/DDBJ databases">
        <authorList>
            <person name="Meier V. D."/>
            <person name="Meier V D."/>
        </authorList>
    </citation>
    <scope>NUCLEOTIDE SEQUENCE</scope>
    <source>
        <strain evidence="2">HLG_WM_MAG_10</strain>
    </source>
</reference>
<dbReference type="EMBL" id="CACVAQ010000326">
    <property type="protein sequence ID" value="CAA6823225.1"/>
    <property type="molecule type" value="Genomic_DNA"/>
</dbReference>
<dbReference type="PANTHER" id="PTHR30543">
    <property type="entry name" value="CHROMATE REDUCTASE"/>
    <property type="match status" value="1"/>
</dbReference>